<evidence type="ECO:0000256" key="1">
    <source>
        <dbReference type="ARBA" id="ARBA00004377"/>
    </source>
</evidence>
<gene>
    <name evidence="11" type="primary">gspI</name>
    <name evidence="11" type="ORF">DSOUD_0570</name>
</gene>
<dbReference type="PANTHER" id="PTHR38779:SF2">
    <property type="entry name" value="TYPE II SECRETION SYSTEM PROTEIN I-RELATED"/>
    <property type="match status" value="1"/>
</dbReference>
<organism evidence="11 12">
    <name type="scientific">Desulfuromonas soudanensis</name>
    <dbReference type="NCBI Taxonomy" id="1603606"/>
    <lineage>
        <taxon>Bacteria</taxon>
        <taxon>Pseudomonadati</taxon>
        <taxon>Thermodesulfobacteriota</taxon>
        <taxon>Desulfuromonadia</taxon>
        <taxon>Desulfuromonadales</taxon>
        <taxon>Desulfuromonadaceae</taxon>
        <taxon>Desulfuromonas</taxon>
    </lineage>
</organism>
<evidence type="ECO:0000256" key="6">
    <source>
        <dbReference type="ARBA" id="ARBA00022692"/>
    </source>
</evidence>
<dbReference type="EMBL" id="CP010802">
    <property type="protein sequence ID" value="ALC15359.1"/>
    <property type="molecule type" value="Genomic_DNA"/>
</dbReference>
<evidence type="ECO:0000259" key="10">
    <source>
        <dbReference type="Pfam" id="PF02501"/>
    </source>
</evidence>
<dbReference type="PATRIC" id="fig|1603606.3.peg.620"/>
<evidence type="ECO:0000256" key="4">
    <source>
        <dbReference type="ARBA" id="ARBA00022481"/>
    </source>
</evidence>
<comment type="function">
    <text evidence="9">Component of the type II secretion system required for the energy-dependent secretion of extracellular factors such as proteases and toxins from the periplasm.</text>
</comment>
<comment type="PTM">
    <text evidence="9">Cleaved by prepilin peptidase.</text>
</comment>
<keyword evidence="3" id="KW-1003">Cell membrane</keyword>
<dbReference type="Pfam" id="PF02501">
    <property type="entry name" value="T2SSI"/>
    <property type="match status" value="1"/>
</dbReference>
<feature type="domain" description="Type II secretion system protein GspI C-terminal" evidence="10">
    <location>
        <begin position="52"/>
        <end position="132"/>
    </location>
</feature>
<dbReference type="NCBIfam" id="TIGR01707">
    <property type="entry name" value="gspI"/>
    <property type="match status" value="1"/>
</dbReference>
<evidence type="ECO:0000256" key="8">
    <source>
        <dbReference type="ARBA" id="ARBA00023136"/>
    </source>
</evidence>
<dbReference type="Proteomes" id="UP000057158">
    <property type="component" value="Chromosome"/>
</dbReference>
<evidence type="ECO:0000256" key="9">
    <source>
        <dbReference type="RuleBase" id="RU368030"/>
    </source>
</evidence>
<protein>
    <recommendedName>
        <fullName evidence="9">Type II secretion system protein I</fullName>
        <shortName evidence="9">T2SS minor pseudopilin I</shortName>
    </recommendedName>
</protein>
<dbReference type="InterPro" id="IPR003413">
    <property type="entry name" value="T2SS_GspI_C"/>
</dbReference>
<keyword evidence="8 9" id="KW-0472">Membrane</keyword>
<dbReference type="OrthoDB" id="5405763at2"/>
<name>A0A0M3QEZ8_9BACT</name>
<keyword evidence="5 9" id="KW-0997">Cell inner membrane</keyword>
<dbReference type="GO" id="GO:0015627">
    <property type="term" value="C:type II protein secretion system complex"/>
    <property type="evidence" value="ECO:0007669"/>
    <property type="project" value="UniProtKB-UniRule"/>
</dbReference>
<comment type="subcellular location">
    <subcellularLocation>
        <location evidence="1 9">Cell inner membrane</location>
        <topology evidence="1 9">Single-pass membrane protein</topology>
    </subcellularLocation>
</comment>
<accession>A0A0M3QEZ8</accession>
<comment type="similarity">
    <text evidence="2 9">Belongs to the GSP I family.</text>
</comment>
<keyword evidence="4 9" id="KW-0488">Methylation</keyword>
<evidence type="ECO:0000256" key="3">
    <source>
        <dbReference type="ARBA" id="ARBA00022475"/>
    </source>
</evidence>
<dbReference type="GO" id="GO:0015628">
    <property type="term" value="P:protein secretion by the type II secretion system"/>
    <property type="evidence" value="ECO:0007669"/>
    <property type="project" value="UniProtKB-UniRule"/>
</dbReference>
<dbReference type="GO" id="GO:0005886">
    <property type="term" value="C:plasma membrane"/>
    <property type="evidence" value="ECO:0007669"/>
    <property type="project" value="UniProtKB-SubCell"/>
</dbReference>
<dbReference type="RefSeq" id="WP_053549572.1">
    <property type="nucleotide sequence ID" value="NZ_CP010802.1"/>
</dbReference>
<dbReference type="InterPro" id="IPR012902">
    <property type="entry name" value="N_methyl_site"/>
</dbReference>
<keyword evidence="6 9" id="KW-0812">Transmembrane</keyword>
<evidence type="ECO:0000313" key="12">
    <source>
        <dbReference type="Proteomes" id="UP000057158"/>
    </source>
</evidence>
<dbReference type="SUPFAM" id="SSF54523">
    <property type="entry name" value="Pili subunits"/>
    <property type="match status" value="1"/>
</dbReference>
<dbReference type="Pfam" id="PF07963">
    <property type="entry name" value="N_methyl"/>
    <property type="match status" value="1"/>
</dbReference>
<dbReference type="Gene3D" id="3.30.1300.30">
    <property type="entry name" value="GSPII I/J protein-like"/>
    <property type="match status" value="1"/>
</dbReference>
<dbReference type="InterPro" id="IPR045584">
    <property type="entry name" value="Pilin-like"/>
</dbReference>
<dbReference type="STRING" id="1603606.DSOUD_0570"/>
<evidence type="ECO:0000256" key="7">
    <source>
        <dbReference type="ARBA" id="ARBA00022989"/>
    </source>
</evidence>
<keyword evidence="7 9" id="KW-1133">Transmembrane helix</keyword>
<dbReference type="NCBIfam" id="TIGR02532">
    <property type="entry name" value="IV_pilin_GFxxxE"/>
    <property type="match status" value="1"/>
</dbReference>
<dbReference type="PROSITE" id="PS00409">
    <property type="entry name" value="PROKAR_NTER_METHYL"/>
    <property type="match status" value="1"/>
</dbReference>
<comment type="subunit">
    <text evidence="9">Type II secretion is composed of four main components: the outer membrane complex, the inner membrane complex, the cytoplasmic secretion ATPase and the periplasm-spanning pseudopilus.</text>
</comment>
<dbReference type="InterPro" id="IPR010052">
    <property type="entry name" value="T2SS_protein-GspI"/>
</dbReference>
<dbReference type="PANTHER" id="PTHR38779">
    <property type="entry name" value="TYPE II SECRETION SYSTEM PROTEIN I-RELATED"/>
    <property type="match status" value="1"/>
</dbReference>
<keyword evidence="12" id="KW-1185">Reference proteome</keyword>
<evidence type="ECO:0000256" key="5">
    <source>
        <dbReference type="ARBA" id="ARBA00022519"/>
    </source>
</evidence>
<evidence type="ECO:0000313" key="11">
    <source>
        <dbReference type="EMBL" id="ALC15359.1"/>
    </source>
</evidence>
<sequence>MECKTRGEKIPTPHTSGGFTLLEVMIAMAIVSIALVSLLALGNRSIGVNARLQKITQATLLAQEKMTDIEVRGATGGVQLVEEEGVLPEPFAEFRWRTAYEETPLPSVRMVTVTVAWGEEARNEAVQISSFLFQ</sequence>
<evidence type="ECO:0000256" key="2">
    <source>
        <dbReference type="ARBA" id="ARBA00008358"/>
    </source>
</evidence>
<reference evidence="11 12" key="1">
    <citation type="submission" date="2015-07" db="EMBL/GenBank/DDBJ databases">
        <title>Isolation and Genomic Characterization of a Novel Halophilic Metal-Reducing Deltaproteobacterium from the Deep Subsurface.</title>
        <authorList>
            <person name="Badalamenti J.P."/>
            <person name="Summers Z.M."/>
            <person name="Gralnick J.A."/>
            <person name="Bond D.R."/>
        </authorList>
    </citation>
    <scope>NUCLEOTIDE SEQUENCE [LARGE SCALE GENOMIC DNA]</scope>
    <source>
        <strain evidence="11 12">WTL</strain>
    </source>
</reference>
<dbReference type="AlphaFoldDB" id="A0A0M3QEZ8"/>
<feature type="transmembrane region" description="Helical" evidence="9">
    <location>
        <begin position="20"/>
        <end position="41"/>
    </location>
</feature>
<dbReference type="KEGG" id="des:DSOUD_0570"/>
<proteinExistence type="inferred from homology"/>